<dbReference type="NCBIfam" id="NF006056">
    <property type="entry name" value="PRK08204.1"/>
    <property type="match status" value="1"/>
</dbReference>
<dbReference type="PANTHER" id="PTHR43794">
    <property type="entry name" value="AMINOHYDROLASE SSNA-RELATED"/>
    <property type="match status" value="1"/>
</dbReference>
<gene>
    <name evidence="2" type="ORF">H4W81_000255</name>
</gene>
<sequence>MYNSWIIRGGLVIDTEPQPAMLGKVDVLVREGRIAAIGPALSADGVEEIDATGMIVLPGFVDSHRHTWQATLRAVAPDTTLGHYAAYVLGELAPRLSAEDVHTGIAAGVRECLDGGITTMLDWSHVQFTPEHTDAAIDALTASGVRAVFGFCYGGADQSLMAPEGRRVQERLTGDLLTIAIAAFGPEFDGPDRAAAEWRLARELDVPVSVHMGGLGAESAANGLAFLDEHGFMSHRIAYIHANHYTDEHLKRIADSGGSVSVSPFSEMALAIGYPITGRARALGIPASLSADAVTSGPGDMFGMMRAAHALERGRPEGAGLGFTTRDALRMATIEGAEVVGLADVTGSLRIGKQADLQLLRTDTPSMAGSQDMIGAVVLSADTSTVDTVLVAGRVLKRAGQLVTT</sequence>
<dbReference type="Pfam" id="PF01979">
    <property type="entry name" value="Amidohydro_1"/>
    <property type="match status" value="1"/>
</dbReference>
<evidence type="ECO:0000259" key="1">
    <source>
        <dbReference type="Pfam" id="PF01979"/>
    </source>
</evidence>
<reference evidence="2 3" key="1">
    <citation type="submission" date="2020-10" db="EMBL/GenBank/DDBJ databases">
        <title>Sequencing the genomes of 1000 actinobacteria strains.</title>
        <authorList>
            <person name="Klenk H.-P."/>
        </authorList>
    </citation>
    <scope>NUCLEOTIDE SEQUENCE [LARGE SCALE GENOMIC DNA]</scope>
    <source>
        <strain evidence="2 3">DSM 43748</strain>
    </source>
</reference>
<dbReference type="RefSeq" id="WP_192773092.1">
    <property type="nucleotide sequence ID" value="NZ_BAAASY010000019.1"/>
</dbReference>
<feature type="domain" description="Amidohydrolase-related" evidence="1">
    <location>
        <begin position="55"/>
        <end position="395"/>
    </location>
</feature>
<keyword evidence="2" id="KW-0378">Hydrolase</keyword>
<dbReference type="Gene3D" id="2.30.40.10">
    <property type="entry name" value="Urease, subunit C, domain 1"/>
    <property type="match status" value="1"/>
</dbReference>
<evidence type="ECO:0000313" key="3">
    <source>
        <dbReference type="Proteomes" id="UP000661607"/>
    </source>
</evidence>
<dbReference type="InterPro" id="IPR050287">
    <property type="entry name" value="MTA/SAH_deaminase"/>
</dbReference>
<evidence type="ECO:0000313" key="2">
    <source>
        <dbReference type="EMBL" id="MBE1557476.1"/>
    </source>
</evidence>
<dbReference type="InterPro" id="IPR011059">
    <property type="entry name" value="Metal-dep_hydrolase_composite"/>
</dbReference>
<dbReference type="Gene3D" id="3.20.20.140">
    <property type="entry name" value="Metal-dependent hydrolases"/>
    <property type="match status" value="1"/>
</dbReference>
<name>A0ABR9K635_9ACTN</name>
<dbReference type="Proteomes" id="UP000661607">
    <property type="component" value="Unassembled WGS sequence"/>
</dbReference>
<dbReference type="EMBL" id="JADBEF010000001">
    <property type="protein sequence ID" value="MBE1557476.1"/>
    <property type="molecule type" value="Genomic_DNA"/>
</dbReference>
<dbReference type="InterPro" id="IPR006680">
    <property type="entry name" value="Amidohydro-rel"/>
</dbReference>
<organism evidence="2 3">
    <name type="scientific">Nonomuraea africana</name>
    <dbReference type="NCBI Taxonomy" id="46171"/>
    <lineage>
        <taxon>Bacteria</taxon>
        <taxon>Bacillati</taxon>
        <taxon>Actinomycetota</taxon>
        <taxon>Actinomycetes</taxon>
        <taxon>Streptosporangiales</taxon>
        <taxon>Streptosporangiaceae</taxon>
        <taxon>Nonomuraea</taxon>
    </lineage>
</organism>
<dbReference type="PANTHER" id="PTHR43794:SF5">
    <property type="entry name" value="CHLOROHYDROLASE FAMILY PROTEIN"/>
    <property type="match status" value="1"/>
</dbReference>
<comment type="caution">
    <text evidence="2">The sequence shown here is derived from an EMBL/GenBank/DDBJ whole genome shotgun (WGS) entry which is preliminary data.</text>
</comment>
<accession>A0ABR9K635</accession>
<proteinExistence type="predicted"/>
<dbReference type="GO" id="GO:0016787">
    <property type="term" value="F:hydrolase activity"/>
    <property type="evidence" value="ECO:0007669"/>
    <property type="project" value="UniProtKB-KW"/>
</dbReference>
<dbReference type="InterPro" id="IPR032466">
    <property type="entry name" value="Metal_Hydrolase"/>
</dbReference>
<dbReference type="SUPFAM" id="SSF51556">
    <property type="entry name" value="Metallo-dependent hydrolases"/>
    <property type="match status" value="1"/>
</dbReference>
<protein>
    <submittedName>
        <fullName evidence="2">Cytosine/adenosine deaminase-related metal-dependent hydrolase</fullName>
    </submittedName>
</protein>
<keyword evidence="3" id="KW-1185">Reference proteome</keyword>
<dbReference type="SUPFAM" id="SSF51338">
    <property type="entry name" value="Composite domain of metallo-dependent hydrolases"/>
    <property type="match status" value="1"/>
</dbReference>